<sequence>MYRIGSGAGFSGDRVDAPQSVVASIAAAGQGGAIIFETLGERTLALGQIARKHHPERGYEPLLEDLLEPVLAQCVANNIVIVGNFGQANPPAAAAVIQAMATRLGLGALRIALVEGDDLTGRIDLAQTERWDGDGRLPDLEGDVIAINAYLGAAPIAEAIRAGAQVVVTGRVADPALVLGPLVAHFGWAWNDLDRMASGTLAGHLLECGSQVSGGFFADPGFKDVPGTADIGFPIAEVEADGSFVITKAEGTGGVVDLRTVKEQLLYEIHDPAAYLTPDVTLDITAVELAQVGPNRVLVSGARGHAAPPRLKATVSFYGDWLGEAEISYAGPNALARARLAITTINERIRMRQLGVRHRADVIGAVSAFDSDEGDLLVDYEDEAPGDYRVRFAFGSNSQRAVEQAVQEVNALYCCGPAGGGGVRQSVRPRVRTISHMVPRDLVEARYRFAEHHP</sequence>
<gene>
    <name evidence="2" type="ORF">K1X15_09760</name>
</gene>
<dbReference type="PANTHER" id="PTHR47472:SF1">
    <property type="entry name" value="DUF1446-DOMAIN-CONTAINING PROTEIN"/>
    <property type="match status" value="1"/>
</dbReference>
<dbReference type="Proteomes" id="UP000825799">
    <property type="component" value="Chromosome"/>
</dbReference>
<accession>A0ABX8WIT6</accession>
<proteinExistence type="predicted"/>
<protein>
    <submittedName>
        <fullName evidence="2">DUF1446 domain-containing protein</fullName>
    </submittedName>
</protein>
<dbReference type="RefSeq" id="WP_220307246.1">
    <property type="nucleotide sequence ID" value="NZ_CP080590.1"/>
</dbReference>
<organism evidence="2 3">
    <name type="scientific">Devosia salina</name>
    <dbReference type="NCBI Taxonomy" id="2860336"/>
    <lineage>
        <taxon>Bacteria</taxon>
        <taxon>Pseudomonadati</taxon>
        <taxon>Pseudomonadota</taxon>
        <taxon>Alphaproteobacteria</taxon>
        <taxon>Hyphomicrobiales</taxon>
        <taxon>Devosiaceae</taxon>
        <taxon>Devosia</taxon>
    </lineage>
</organism>
<dbReference type="InterPro" id="IPR010839">
    <property type="entry name" value="AtuA_N"/>
</dbReference>
<dbReference type="Pfam" id="PF07287">
    <property type="entry name" value="AtuA"/>
    <property type="match status" value="1"/>
</dbReference>
<evidence type="ECO:0000313" key="3">
    <source>
        <dbReference type="Proteomes" id="UP000825799"/>
    </source>
</evidence>
<evidence type="ECO:0000313" key="2">
    <source>
        <dbReference type="EMBL" id="QYO78794.1"/>
    </source>
</evidence>
<evidence type="ECO:0000259" key="1">
    <source>
        <dbReference type="Pfam" id="PF07287"/>
    </source>
</evidence>
<reference evidence="2 3" key="1">
    <citation type="submission" date="2021-08" db="EMBL/GenBank/DDBJ databases">
        <title>Devosia salina sp. nov., isolated from the South China Sea sediment.</title>
        <authorList>
            <person name="Zhou Z."/>
        </authorList>
    </citation>
    <scope>NUCLEOTIDE SEQUENCE [LARGE SCALE GENOMIC DNA]</scope>
    <source>
        <strain evidence="2 3">SCS-3</strain>
    </source>
</reference>
<keyword evidence="3" id="KW-1185">Reference proteome</keyword>
<dbReference type="PANTHER" id="PTHR47472">
    <property type="entry name" value="PROPIONYL-COA CARBOXYLASE"/>
    <property type="match status" value="1"/>
</dbReference>
<feature type="domain" description="Acyclic terpene utilisation N-terminal" evidence="1">
    <location>
        <begin position="3"/>
        <end position="447"/>
    </location>
</feature>
<dbReference type="EMBL" id="CP080590">
    <property type="protein sequence ID" value="QYO78794.1"/>
    <property type="molecule type" value="Genomic_DNA"/>
</dbReference>
<name>A0ABX8WIT6_9HYPH</name>